<organism evidence="3 4">
    <name type="scientific">Desulfuromusa kysingii</name>
    <dbReference type="NCBI Taxonomy" id="37625"/>
    <lineage>
        <taxon>Bacteria</taxon>
        <taxon>Pseudomonadati</taxon>
        <taxon>Thermodesulfobacteriota</taxon>
        <taxon>Desulfuromonadia</taxon>
        <taxon>Desulfuromonadales</taxon>
        <taxon>Geopsychrobacteraceae</taxon>
        <taxon>Desulfuromusa</taxon>
    </lineage>
</organism>
<evidence type="ECO:0000256" key="1">
    <source>
        <dbReference type="ARBA" id="ARBA00007198"/>
    </source>
</evidence>
<dbReference type="Gene3D" id="3.40.30.10">
    <property type="entry name" value="Glutaredoxin"/>
    <property type="match status" value="1"/>
</dbReference>
<dbReference type="InterPro" id="IPR006660">
    <property type="entry name" value="Arsenate_reductase-like"/>
</dbReference>
<dbReference type="PANTHER" id="PTHR30041:SF8">
    <property type="entry name" value="PROTEIN YFFB"/>
    <property type="match status" value="1"/>
</dbReference>
<dbReference type="EMBL" id="FNQN01000010">
    <property type="protein sequence ID" value="SEA72416.1"/>
    <property type="molecule type" value="Genomic_DNA"/>
</dbReference>
<dbReference type="InterPro" id="IPR036249">
    <property type="entry name" value="Thioredoxin-like_sf"/>
</dbReference>
<comment type="similarity">
    <text evidence="1 2">Belongs to the ArsC family.</text>
</comment>
<name>A0A1H4DIQ5_9BACT</name>
<reference evidence="3 4" key="1">
    <citation type="submission" date="2016-10" db="EMBL/GenBank/DDBJ databases">
        <authorList>
            <person name="de Groot N.N."/>
        </authorList>
    </citation>
    <scope>NUCLEOTIDE SEQUENCE [LARGE SCALE GENOMIC DNA]</scope>
    <source>
        <strain evidence="3 4">DSM 7343</strain>
    </source>
</reference>
<dbReference type="NCBIfam" id="TIGR01616">
    <property type="entry name" value="nitro_assoc"/>
    <property type="match status" value="1"/>
</dbReference>
<evidence type="ECO:0000313" key="4">
    <source>
        <dbReference type="Proteomes" id="UP000199409"/>
    </source>
</evidence>
<gene>
    <name evidence="3" type="ORF">SAMN05660420_02972</name>
</gene>
<dbReference type="Proteomes" id="UP000199409">
    <property type="component" value="Unassembled WGS sequence"/>
</dbReference>
<sequence>MAHIIFWEKPGCQGNRRQKEILIASGHQLEVRDLLIEPWTPEVLTRFFTEQPLAHCFNPTHPRIKSAELIPTEMSREDALKLMVADPLLIVRPLMQVGNQRLAGFDVKQVHNWVGLALASVGERDPKHCPCVTTVADQS</sequence>
<dbReference type="PROSITE" id="PS51353">
    <property type="entry name" value="ARSC"/>
    <property type="match status" value="1"/>
</dbReference>
<keyword evidence="4" id="KW-1185">Reference proteome</keyword>
<evidence type="ECO:0000256" key="2">
    <source>
        <dbReference type="PROSITE-ProRule" id="PRU01282"/>
    </source>
</evidence>
<dbReference type="InterPro" id="IPR006503">
    <property type="entry name" value="Nase-assoc"/>
</dbReference>
<protein>
    <submittedName>
        <fullName evidence="3">Nitrogenase-associated protein</fullName>
    </submittedName>
</protein>
<dbReference type="Pfam" id="PF03960">
    <property type="entry name" value="ArsC"/>
    <property type="match status" value="1"/>
</dbReference>
<accession>A0A1H4DIQ5</accession>
<dbReference type="OrthoDB" id="5432555at2"/>
<dbReference type="PANTHER" id="PTHR30041">
    <property type="entry name" value="ARSENATE REDUCTASE"/>
    <property type="match status" value="1"/>
</dbReference>
<dbReference type="SUPFAM" id="SSF52833">
    <property type="entry name" value="Thioredoxin-like"/>
    <property type="match status" value="1"/>
</dbReference>
<dbReference type="RefSeq" id="WP_092350239.1">
    <property type="nucleotide sequence ID" value="NZ_FNQN01000010.1"/>
</dbReference>
<proteinExistence type="inferred from homology"/>
<evidence type="ECO:0000313" key="3">
    <source>
        <dbReference type="EMBL" id="SEA72416.1"/>
    </source>
</evidence>
<dbReference type="STRING" id="37625.SAMN05660420_02972"/>
<dbReference type="AlphaFoldDB" id="A0A1H4DIQ5"/>